<dbReference type="VEuPathDB" id="FungiDB:RhiirA1_453667"/>
<protein>
    <submittedName>
        <fullName evidence="1">Uncharacterized protein</fullName>
    </submittedName>
</protein>
<dbReference type="OrthoDB" id="2461866at2759"/>
<dbReference type="AlphaFoldDB" id="A0A2I1EPW5"/>
<dbReference type="Proteomes" id="UP000232688">
    <property type="component" value="Unassembled WGS sequence"/>
</dbReference>
<evidence type="ECO:0000313" key="1">
    <source>
        <dbReference type="EMBL" id="PKC71306.1"/>
    </source>
</evidence>
<reference evidence="1 2" key="2">
    <citation type="submission" date="2017-10" db="EMBL/GenBank/DDBJ databases">
        <title>Genome analyses suggest a sexual origin of heterokaryosis in a supposedly ancient asexual fungus.</title>
        <authorList>
            <person name="Corradi N."/>
            <person name="Sedzielewska K."/>
            <person name="Noel J."/>
            <person name="Charron P."/>
            <person name="Farinelli L."/>
            <person name="Marton T."/>
            <person name="Kruger M."/>
            <person name="Pelin A."/>
            <person name="Brachmann A."/>
            <person name="Corradi N."/>
        </authorList>
    </citation>
    <scope>NUCLEOTIDE SEQUENCE [LARGE SCALE GENOMIC DNA]</scope>
    <source>
        <strain evidence="1 2">A1</strain>
    </source>
</reference>
<gene>
    <name evidence="1" type="ORF">RhiirA1_453667</name>
</gene>
<organism evidence="1 2">
    <name type="scientific">Rhizophagus irregularis</name>
    <dbReference type="NCBI Taxonomy" id="588596"/>
    <lineage>
        <taxon>Eukaryota</taxon>
        <taxon>Fungi</taxon>
        <taxon>Fungi incertae sedis</taxon>
        <taxon>Mucoromycota</taxon>
        <taxon>Glomeromycotina</taxon>
        <taxon>Glomeromycetes</taxon>
        <taxon>Glomerales</taxon>
        <taxon>Glomeraceae</taxon>
        <taxon>Rhizophagus</taxon>
    </lineage>
</organism>
<evidence type="ECO:0000313" key="2">
    <source>
        <dbReference type="Proteomes" id="UP000232688"/>
    </source>
</evidence>
<comment type="caution">
    <text evidence="1">The sequence shown here is derived from an EMBL/GenBank/DDBJ whole genome shotgun (WGS) entry which is preliminary data.</text>
</comment>
<name>A0A2I1EPW5_9GLOM</name>
<sequence length="87" mass="9917">MNLKIISFFPKIPDFTSGDVVRFTGKFPLNEEPPHDDILEVIFNLLFIQVQDDDDLFKSIKLNVNEFVGKGNVADKFNIKCKILKSG</sequence>
<accession>A0A2I1EPW5</accession>
<dbReference type="EMBL" id="LLXH01000173">
    <property type="protein sequence ID" value="PKC71306.1"/>
    <property type="molecule type" value="Genomic_DNA"/>
</dbReference>
<reference evidence="1 2" key="1">
    <citation type="submission" date="2017-10" db="EMBL/GenBank/DDBJ databases">
        <title>Extensive intraspecific genome diversity in a model arbuscular mycorrhizal fungus.</title>
        <authorList>
            <person name="Chen E.C.H."/>
            <person name="Morin E."/>
            <person name="Baudet D."/>
            <person name="Noel J."/>
            <person name="Ndikumana S."/>
            <person name="Charron P."/>
            <person name="St-Onge C."/>
            <person name="Giorgi J."/>
            <person name="Grigoriev I.V."/>
            <person name="Roux C."/>
            <person name="Martin F.M."/>
            <person name="Corradi N."/>
        </authorList>
    </citation>
    <scope>NUCLEOTIDE SEQUENCE [LARGE SCALE GENOMIC DNA]</scope>
    <source>
        <strain evidence="1 2">A1</strain>
    </source>
</reference>
<dbReference type="VEuPathDB" id="FungiDB:FUN_003229"/>
<proteinExistence type="predicted"/>